<dbReference type="GO" id="GO:0006412">
    <property type="term" value="P:translation"/>
    <property type="evidence" value="ECO:0007669"/>
    <property type="project" value="UniProtKB-UniRule"/>
</dbReference>
<reference evidence="6 7" key="1">
    <citation type="submission" date="2015-04" db="EMBL/GenBank/DDBJ databases">
        <title>Complete Genome Sequence of Kosmotoga pacifica SLHLJ1.</title>
        <authorList>
            <person name="Jiang L.J."/>
            <person name="Shao Z.Z."/>
            <person name="Jebbar M."/>
        </authorList>
    </citation>
    <scope>NUCLEOTIDE SEQUENCE [LARGE SCALE GENOMIC DNA]</scope>
    <source>
        <strain evidence="6 7">SLHLJ1</strain>
    </source>
</reference>
<keyword evidence="3 5" id="KW-0687">Ribonucleoprotein</keyword>
<sequence length="174" mass="19930">MNIQKTSMYKIGTRQFTVQTKRKGEIKKIEHYLADPQGNRVERKWYLVDATDVTLGRLATRIALILSGKAKPTYTPHVDTGDFVVVVNAEKVRLTGKKLDQKKYYRHSGYPGGIKERSAREMLSKHPERVIKLAVKRMLPKTKLGDKMLKKLKVYAGPDHKHHAQKPEAVELVK</sequence>
<dbReference type="HAMAP" id="MF_01366">
    <property type="entry name" value="Ribosomal_uL13"/>
    <property type="match status" value="1"/>
</dbReference>
<name>A0A0G2ZDJ7_9BACT</name>
<dbReference type="EMBL" id="CP011232">
    <property type="protein sequence ID" value="AKI98121.1"/>
    <property type="molecule type" value="Genomic_DNA"/>
</dbReference>
<dbReference type="InterPro" id="IPR005822">
    <property type="entry name" value="Ribosomal_uL13"/>
</dbReference>
<dbReference type="GO" id="GO:0003735">
    <property type="term" value="F:structural constituent of ribosome"/>
    <property type="evidence" value="ECO:0007669"/>
    <property type="project" value="InterPro"/>
</dbReference>
<comment type="subunit">
    <text evidence="5">Part of the 50S ribosomal subunit.</text>
</comment>
<dbReference type="InterPro" id="IPR036899">
    <property type="entry name" value="Ribosomal_uL13_sf"/>
</dbReference>
<dbReference type="SUPFAM" id="SSF52161">
    <property type="entry name" value="Ribosomal protein L13"/>
    <property type="match status" value="1"/>
</dbReference>
<evidence type="ECO:0000256" key="3">
    <source>
        <dbReference type="ARBA" id="ARBA00023274"/>
    </source>
</evidence>
<dbReference type="PATRIC" id="fig|1330330.3.peg.2055"/>
<dbReference type="AlphaFoldDB" id="A0A0G2ZDJ7"/>
<keyword evidence="2 5" id="KW-0689">Ribosomal protein</keyword>
<evidence type="ECO:0000313" key="6">
    <source>
        <dbReference type="EMBL" id="AKI98121.1"/>
    </source>
</evidence>
<dbReference type="NCBIfam" id="TIGR01066">
    <property type="entry name" value="rplM_bact"/>
    <property type="match status" value="1"/>
</dbReference>
<dbReference type="CDD" id="cd00392">
    <property type="entry name" value="Ribosomal_L13"/>
    <property type="match status" value="1"/>
</dbReference>
<dbReference type="PANTHER" id="PTHR11545:SF2">
    <property type="entry name" value="LARGE RIBOSOMAL SUBUNIT PROTEIN UL13M"/>
    <property type="match status" value="1"/>
</dbReference>
<evidence type="ECO:0000256" key="2">
    <source>
        <dbReference type="ARBA" id="ARBA00022980"/>
    </source>
</evidence>
<dbReference type="OrthoDB" id="9801330at2"/>
<evidence type="ECO:0000256" key="1">
    <source>
        <dbReference type="ARBA" id="ARBA00006227"/>
    </source>
</evidence>
<organism evidence="6 7">
    <name type="scientific">Kosmotoga pacifica</name>
    <dbReference type="NCBI Taxonomy" id="1330330"/>
    <lineage>
        <taxon>Bacteria</taxon>
        <taxon>Thermotogati</taxon>
        <taxon>Thermotogota</taxon>
        <taxon>Thermotogae</taxon>
        <taxon>Kosmotogales</taxon>
        <taxon>Kosmotogaceae</taxon>
        <taxon>Kosmotoga</taxon>
    </lineage>
</organism>
<evidence type="ECO:0000256" key="5">
    <source>
        <dbReference type="HAMAP-Rule" id="MF_01366"/>
    </source>
</evidence>
<accession>A0A0G2ZDJ7</accession>
<proteinExistence type="inferred from homology"/>
<protein>
    <recommendedName>
        <fullName evidence="4 5">Large ribosomal subunit protein uL13</fullName>
    </recommendedName>
</protein>
<dbReference type="GO" id="GO:0003729">
    <property type="term" value="F:mRNA binding"/>
    <property type="evidence" value="ECO:0007669"/>
    <property type="project" value="TreeGrafter"/>
</dbReference>
<dbReference type="Gene3D" id="3.90.1180.10">
    <property type="entry name" value="Ribosomal protein L13"/>
    <property type="match status" value="1"/>
</dbReference>
<dbReference type="InterPro" id="IPR005823">
    <property type="entry name" value="Ribosomal_uL13_bac-type"/>
</dbReference>
<keyword evidence="7" id="KW-1185">Reference proteome</keyword>
<dbReference type="PANTHER" id="PTHR11545">
    <property type="entry name" value="RIBOSOMAL PROTEIN L13"/>
    <property type="match status" value="1"/>
</dbReference>
<dbReference type="GO" id="GO:0017148">
    <property type="term" value="P:negative regulation of translation"/>
    <property type="evidence" value="ECO:0007669"/>
    <property type="project" value="TreeGrafter"/>
</dbReference>
<comment type="similarity">
    <text evidence="1 5">Belongs to the universal ribosomal protein uL13 family.</text>
</comment>
<dbReference type="RefSeq" id="WP_047755256.1">
    <property type="nucleotide sequence ID" value="NZ_CAJUHA010000010.1"/>
</dbReference>
<evidence type="ECO:0000256" key="4">
    <source>
        <dbReference type="ARBA" id="ARBA00035201"/>
    </source>
</evidence>
<dbReference type="STRING" id="1330330.IX53_10110"/>
<dbReference type="GO" id="GO:0022625">
    <property type="term" value="C:cytosolic large ribosomal subunit"/>
    <property type="evidence" value="ECO:0007669"/>
    <property type="project" value="TreeGrafter"/>
</dbReference>
<comment type="function">
    <text evidence="5">This protein is one of the early assembly proteins of the 50S ribosomal subunit, although it is not seen to bind rRNA by itself. It is important during the early stages of 50S assembly.</text>
</comment>
<gene>
    <name evidence="5" type="primary">rplM</name>
    <name evidence="6" type="ORF">IX53_10110</name>
</gene>
<dbReference type="KEGG" id="kpf:IX53_10110"/>
<evidence type="ECO:0000313" key="7">
    <source>
        <dbReference type="Proteomes" id="UP000035159"/>
    </source>
</evidence>
<dbReference type="Pfam" id="PF00572">
    <property type="entry name" value="Ribosomal_L13"/>
    <property type="match status" value="1"/>
</dbReference>
<dbReference type="Proteomes" id="UP000035159">
    <property type="component" value="Chromosome"/>
</dbReference>
<dbReference type="FunFam" id="3.90.1180.10:FF:000001">
    <property type="entry name" value="50S ribosomal protein L13"/>
    <property type="match status" value="1"/>
</dbReference>